<protein>
    <recommendedName>
        <fullName evidence="4">DUF2178 domain-containing protein</fullName>
    </recommendedName>
</protein>
<dbReference type="RefSeq" id="WP_233452320.1">
    <property type="nucleotide sequence ID" value="NZ_CADEPK010000352.1"/>
</dbReference>
<gene>
    <name evidence="2" type="ORF">J2S02_004217</name>
</gene>
<keyword evidence="1" id="KW-1133">Transmembrane helix</keyword>
<sequence length="154" mass="17646">MVQKFLLSVGILVLFGWAMIAFYHVQMDFAEVIKNPEPSWTVTLNATPVAAALVIGGIITVILIMKSKKKHKSLAKAFFLPPNFEESDEREREITAKACRASFVTMWYAFPVITALLLIYPFISEKLPYYPIILILLLPLIQSFAYFLSWKKHY</sequence>
<keyword evidence="1" id="KW-0812">Transmembrane</keyword>
<dbReference type="Pfam" id="PF11368">
    <property type="entry name" value="DUF3169"/>
    <property type="match status" value="1"/>
</dbReference>
<feature type="transmembrane region" description="Helical" evidence="1">
    <location>
        <begin position="45"/>
        <end position="65"/>
    </location>
</feature>
<reference evidence="2 3" key="1">
    <citation type="submission" date="2023-07" db="EMBL/GenBank/DDBJ databases">
        <title>Genomic Encyclopedia of Type Strains, Phase IV (KMG-IV): sequencing the most valuable type-strain genomes for metagenomic binning, comparative biology and taxonomic classification.</title>
        <authorList>
            <person name="Goeker M."/>
        </authorList>
    </citation>
    <scope>NUCLEOTIDE SEQUENCE [LARGE SCALE GENOMIC DNA]</scope>
    <source>
        <strain evidence="2 3">DSM 17723</strain>
    </source>
</reference>
<evidence type="ECO:0000256" key="1">
    <source>
        <dbReference type="SAM" id="Phobius"/>
    </source>
</evidence>
<comment type="caution">
    <text evidence="2">The sequence shown here is derived from an EMBL/GenBank/DDBJ whole genome shotgun (WGS) entry which is preliminary data.</text>
</comment>
<evidence type="ECO:0000313" key="3">
    <source>
        <dbReference type="Proteomes" id="UP001232245"/>
    </source>
</evidence>
<evidence type="ECO:0000313" key="2">
    <source>
        <dbReference type="EMBL" id="MDQ0227870.1"/>
    </source>
</evidence>
<dbReference type="InterPro" id="IPR021509">
    <property type="entry name" value="DUF3169"/>
</dbReference>
<organism evidence="2 3">
    <name type="scientific">Metabacillus niabensis</name>
    <dbReference type="NCBI Taxonomy" id="324854"/>
    <lineage>
        <taxon>Bacteria</taxon>
        <taxon>Bacillati</taxon>
        <taxon>Bacillota</taxon>
        <taxon>Bacilli</taxon>
        <taxon>Bacillales</taxon>
        <taxon>Bacillaceae</taxon>
        <taxon>Metabacillus</taxon>
    </lineage>
</organism>
<dbReference type="EMBL" id="JAUSTZ010000012">
    <property type="protein sequence ID" value="MDQ0227870.1"/>
    <property type="molecule type" value="Genomic_DNA"/>
</dbReference>
<keyword evidence="1" id="KW-0472">Membrane</keyword>
<feature type="transmembrane region" description="Helical" evidence="1">
    <location>
        <begin position="5"/>
        <end position="25"/>
    </location>
</feature>
<evidence type="ECO:0008006" key="4">
    <source>
        <dbReference type="Google" id="ProtNLM"/>
    </source>
</evidence>
<feature type="transmembrane region" description="Helical" evidence="1">
    <location>
        <begin position="101"/>
        <end position="123"/>
    </location>
</feature>
<feature type="transmembrane region" description="Helical" evidence="1">
    <location>
        <begin position="129"/>
        <end position="148"/>
    </location>
</feature>
<accession>A0ABT9Z9D7</accession>
<name>A0ABT9Z9D7_9BACI</name>
<proteinExistence type="predicted"/>
<dbReference type="Proteomes" id="UP001232245">
    <property type="component" value="Unassembled WGS sequence"/>
</dbReference>
<keyword evidence="3" id="KW-1185">Reference proteome</keyword>